<protein>
    <submittedName>
        <fullName evidence="1">Uncharacterized protein</fullName>
    </submittedName>
</protein>
<reference evidence="1" key="1">
    <citation type="submission" date="2020-11" db="EMBL/GenBank/DDBJ databases">
        <title>Sequencing the genomes of 1000 actinobacteria strains.</title>
        <authorList>
            <person name="Klenk H.-P."/>
        </authorList>
    </citation>
    <scope>NUCLEOTIDE SEQUENCE</scope>
    <source>
        <strain evidence="1">DSM 26152</strain>
    </source>
</reference>
<evidence type="ECO:0000313" key="1">
    <source>
        <dbReference type="EMBL" id="MBG6083260.1"/>
    </source>
</evidence>
<dbReference type="EMBL" id="JADOTZ010000001">
    <property type="protein sequence ID" value="MBG6083260.1"/>
    <property type="molecule type" value="Genomic_DNA"/>
</dbReference>
<organism evidence="1 2">
    <name type="scientific">Zhihengliuella flava</name>
    <dbReference type="NCBI Taxonomy" id="1285193"/>
    <lineage>
        <taxon>Bacteria</taxon>
        <taxon>Bacillati</taxon>
        <taxon>Actinomycetota</taxon>
        <taxon>Actinomycetes</taxon>
        <taxon>Micrococcales</taxon>
        <taxon>Micrococcaceae</taxon>
        <taxon>Zhihengliuella</taxon>
    </lineage>
</organism>
<dbReference type="Proteomes" id="UP000625033">
    <property type="component" value="Unassembled WGS sequence"/>
</dbReference>
<comment type="caution">
    <text evidence="1">The sequence shown here is derived from an EMBL/GenBank/DDBJ whole genome shotgun (WGS) entry which is preliminary data.</text>
</comment>
<accession>A0A931D3V2</accession>
<dbReference type="RefSeq" id="WP_196834719.1">
    <property type="nucleotide sequence ID" value="NZ_JADOTZ010000001.1"/>
</dbReference>
<keyword evidence="2" id="KW-1185">Reference proteome</keyword>
<evidence type="ECO:0000313" key="2">
    <source>
        <dbReference type="Proteomes" id="UP000625033"/>
    </source>
</evidence>
<sequence length="157" mass="17784">MNDAHDYLTEVEARADAATDGPWDCEDCEGDIQVNAGTARTEWKNGVGRSASSWRVDDRILEYEVESWDEGEDAQDDQMRRNAEFIAHSRADVPRMTAALRAMLDLAEWHETKAEKARLYPGADAPAAMEKAAQVHDDAARRIRRTITEKLEVRDEH</sequence>
<proteinExistence type="predicted"/>
<name>A0A931D3V2_9MICC</name>
<gene>
    <name evidence="1" type="ORF">IW252_000027</name>
</gene>
<dbReference type="AlphaFoldDB" id="A0A931D3V2"/>